<reference evidence="4" key="1">
    <citation type="journal article" date="2014" name="Front. Microbiol.">
        <title>High frequency of phylogenetically diverse reductive dehalogenase-homologous genes in deep subseafloor sedimentary metagenomes.</title>
        <authorList>
            <person name="Kawai M."/>
            <person name="Futagami T."/>
            <person name="Toyoda A."/>
            <person name="Takaki Y."/>
            <person name="Nishi S."/>
            <person name="Hori S."/>
            <person name="Arai W."/>
            <person name="Tsubouchi T."/>
            <person name="Morono Y."/>
            <person name="Uchiyama I."/>
            <person name="Ito T."/>
            <person name="Fujiyama A."/>
            <person name="Inagaki F."/>
            <person name="Takami H."/>
        </authorList>
    </citation>
    <scope>NUCLEOTIDE SEQUENCE</scope>
    <source>
        <strain evidence="4">Expedition CK06-06</strain>
    </source>
</reference>
<sequence>LKGQNQFSRFQIMTTNIFNQIAPGWYNFRHWSIFRNELEALAHRWQKGKLLNLGCAHGPDFLPFIHSFELYGVDFSPEMLKFARKYTKKFNFAVNLSLADVSSLPYSNETFDWAISVATYHHIKGEEKKRAALSELRRVLKPGGEAFITVWNHWQPRFWFKGKEVAVPWRKKGKTLYRYYYLFSYAELERLVKQAGFKVLKSFPESSYHFP</sequence>
<organism evidence="4">
    <name type="scientific">marine sediment metagenome</name>
    <dbReference type="NCBI Taxonomy" id="412755"/>
    <lineage>
        <taxon>unclassified sequences</taxon>
        <taxon>metagenomes</taxon>
        <taxon>ecological metagenomes</taxon>
    </lineage>
</organism>
<proteinExistence type="predicted"/>
<dbReference type="GO" id="GO:0032259">
    <property type="term" value="P:methylation"/>
    <property type="evidence" value="ECO:0007669"/>
    <property type="project" value="UniProtKB-KW"/>
</dbReference>
<dbReference type="InterPro" id="IPR051422">
    <property type="entry name" value="AlkB_tRNA_MeTrf/Diox"/>
</dbReference>
<dbReference type="SUPFAM" id="SSF53335">
    <property type="entry name" value="S-adenosyl-L-methionine-dependent methyltransferases"/>
    <property type="match status" value="1"/>
</dbReference>
<dbReference type="AlphaFoldDB" id="X1UMY1"/>
<keyword evidence="2" id="KW-0808">Transferase</keyword>
<dbReference type="PANTHER" id="PTHR13069:SF21">
    <property type="entry name" value="ALKYLATED DNA REPAIR PROTEIN ALKB HOMOLOG 8"/>
    <property type="match status" value="1"/>
</dbReference>
<feature type="non-terminal residue" evidence="4">
    <location>
        <position position="1"/>
    </location>
</feature>
<dbReference type="CDD" id="cd02440">
    <property type="entry name" value="AdoMet_MTases"/>
    <property type="match status" value="1"/>
</dbReference>
<dbReference type="InterPro" id="IPR029063">
    <property type="entry name" value="SAM-dependent_MTases_sf"/>
</dbReference>
<evidence type="ECO:0000259" key="3">
    <source>
        <dbReference type="Pfam" id="PF13649"/>
    </source>
</evidence>
<keyword evidence="1" id="KW-0489">Methyltransferase</keyword>
<feature type="non-terminal residue" evidence="4">
    <location>
        <position position="211"/>
    </location>
</feature>
<evidence type="ECO:0000256" key="2">
    <source>
        <dbReference type="ARBA" id="ARBA00022679"/>
    </source>
</evidence>
<dbReference type="PANTHER" id="PTHR13069">
    <property type="entry name" value="ALKYLATED DNA REPAIR PROTEIN ALKB HOMOLOG 8"/>
    <property type="match status" value="1"/>
</dbReference>
<evidence type="ECO:0000256" key="1">
    <source>
        <dbReference type="ARBA" id="ARBA00022603"/>
    </source>
</evidence>
<dbReference type="Gene3D" id="3.40.50.150">
    <property type="entry name" value="Vaccinia Virus protein VP39"/>
    <property type="match status" value="1"/>
</dbReference>
<evidence type="ECO:0000313" key="4">
    <source>
        <dbReference type="EMBL" id="GAJ18874.1"/>
    </source>
</evidence>
<comment type="caution">
    <text evidence="4">The sequence shown here is derived from an EMBL/GenBank/DDBJ whole genome shotgun (WGS) entry which is preliminary data.</text>
</comment>
<gene>
    <name evidence="4" type="ORF">S12H4_56724</name>
</gene>
<name>X1UMY1_9ZZZZ</name>
<dbReference type="GO" id="GO:0008168">
    <property type="term" value="F:methyltransferase activity"/>
    <property type="evidence" value="ECO:0007669"/>
    <property type="project" value="UniProtKB-KW"/>
</dbReference>
<dbReference type="Pfam" id="PF13649">
    <property type="entry name" value="Methyltransf_25"/>
    <property type="match status" value="1"/>
</dbReference>
<accession>X1UMY1</accession>
<dbReference type="InterPro" id="IPR041698">
    <property type="entry name" value="Methyltransf_25"/>
</dbReference>
<feature type="domain" description="Methyltransferase" evidence="3">
    <location>
        <begin position="51"/>
        <end position="144"/>
    </location>
</feature>
<protein>
    <recommendedName>
        <fullName evidence="3">Methyltransferase domain-containing protein</fullName>
    </recommendedName>
</protein>
<dbReference type="EMBL" id="BARW01036566">
    <property type="protein sequence ID" value="GAJ18874.1"/>
    <property type="molecule type" value="Genomic_DNA"/>
</dbReference>